<reference evidence="2" key="1">
    <citation type="submission" date="2011-12" db="EMBL/GenBank/DDBJ databases">
        <authorList>
            <consortium name="The Broad Institute Genome Sequencing Platform"/>
            <person name="Russ C."/>
            <person name="Tyler B."/>
            <person name="Panabieres F."/>
            <person name="Shan W."/>
            <person name="Tripathy S."/>
            <person name="Grunwald N."/>
            <person name="Machado M."/>
            <person name="Young S.K."/>
            <person name="Zeng Q."/>
            <person name="Gargeya S."/>
            <person name="Fitzgerald M."/>
            <person name="Haas B."/>
            <person name="Abouelleil A."/>
            <person name="Alvarado L."/>
            <person name="Arachchi H.M."/>
            <person name="Berlin A."/>
            <person name="Chapman S.B."/>
            <person name="Gearin G."/>
            <person name="Goldberg J."/>
            <person name="Griggs A."/>
            <person name="Gujja S."/>
            <person name="Hansen M."/>
            <person name="Heiman D."/>
            <person name="Howarth C."/>
            <person name="Larimer J."/>
            <person name="Lui A."/>
            <person name="MacDonald P.J.P."/>
            <person name="McCowen C."/>
            <person name="Montmayeur A."/>
            <person name="Murphy C."/>
            <person name="Neiman D."/>
            <person name="Pearson M."/>
            <person name="Priest M."/>
            <person name="Roberts A."/>
            <person name="Saif S."/>
            <person name="Shea T."/>
            <person name="Sisk P."/>
            <person name="Stolte C."/>
            <person name="Sykes S."/>
            <person name="Wortman J."/>
            <person name="Nusbaum C."/>
            <person name="Birren B."/>
        </authorList>
    </citation>
    <scope>NUCLEOTIDE SEQUENCE [LARGE SCALE GENOMIC DNA]</scope>
    <source>
        <strain evidence="2">INRA-310</strain>
    </source>
</reference>
<reference evidence="1 2" key="2">
    <citation type="submission" date="2013-11" db="EMBL/GenBank/DDBJ databases">
        <title>The Genome Sequence of Phytophthora parasitica INRA-310.</title>
        <authorList>
            <consortium name="The Broad Institute Genomics Platform"/>
            <person name="Russ C."/>
            <person name="Tyler B."/>
            <person name="Panabieres F."/>
            <person name="Shan W."/>
            <person name="Tripathy S."/>
            <person name="Grunwald N."/>
            <person name="Machado M."/>
            <person name="Johnson C.S."/>
            <person name="Arredondo F."/>
            <person name="Hong C."/>
            <person name="Coffey M."/>
            <person name="Young S.K."/>
            <person name="Zeng Q."/>
            <person name="Gargeya S."/>
            <person name="Fitzgerald M."/>
            <person name="Abouelleil A."/>
            <person name="Alvarado L."/>
            <person name="Chapman S.B."/>
            <person name="Gainer-Dewar J."/>
            <person name="Goldberg J."/>
            <person name="Griggs A."/>
            <person name="Gujja S."/>
            <person name="Hansen M."/>
            <person name="Howarth C."/>
            <person name="Imamovic A."/>
            <person name="Ireland A."/>
            <person name="Larimer J."/>
            <person name="McCowan C."/>
            <person name="Murphy C."/>
            <person name="Pearson M."/>
            <person name="Poon T.W."/>
            <person name="Priest M."/>
            <person name="Roberts A."/>
            <person name="Saif S."/>
            <person name="Shea T."/>
            <person name="Sykes S."/>
            <person name="Wortman J."/>
            <person name="Nusbaum C."/>
            <person name="Birren B."/>
        </authorList>
    </citation>
    <scope>NUCLEOTIDE SEQUENCE [LARGE SCALE GENOMIC DNA]</scope>
    <source>
        <strain evidence="1 2">INRA-310</strain>
    </source>
</reference>
<dbReference type="EMBL" id="KI669588">
    <property type="protein sequence ID" value="ETN08554.1"/>
    <property type="molecule type" value="Genomic_DNA"/>
</dbReference>
<dbReference type="PANTHER" id="PTHR40866">
    <property type="entry name" value="BED-TYPE DOMAIN-CONTAINING PROTEIN"/>
    <property type="match status" value="1"/>
</dbReference>
<protein>
    <recommendedName>
        <fullName evidence="3">HAT C-terminal dimerisation domain-containing protein</fullName>
    </recommendedName>
</protein>
<accession>W2Q7L9</accession>
<dbReference type="GeneID" id="20191634"/>
<dbReference type="VEuPathDB" id="FungiDB:PPTG_23035"/>
<dbReference type="RefSeq" id="XP_008906302.1">
    <property type="nucleotide sequence ID" value="XM_008908054.1"/>
</dbReference>
<dbReference type="Proteomes" id="UP000018817">
    <property type="component" value="Unassembled WGS sequence"/>
</dbReference>
<evidence type="ECO:0008006" key="3">
    <source>
        <dbReference type="Google" id="ProtNLM"/>
    </source>
</evidence>
<dbReference type="AlphaFoldDB" id="W2Q7L9"/>
<sequence length="147" mass="16641">MPTFGIATRWSNTFAMIDLYCRIYKKLDRVDDDLVDYENTTLYHPPPVKFPNFENGIVKVLSGKERSLTRTERTALVAKVLHSDSSSKVRDPVDHQVTSKKRSFAEVALTKEAATATSVDLGWVPPTSNDVERLFSRAMTLKTVMFL</sequence>
<organism evidence="1 2">
    <name type="scientific">Phytophthora nicotianae (strain INRA-310)</name>
    <name type="common">Phytophthora parasitica</name>
    <dbReference type="NCBI Taxonomy" id="761204"/>
    <lineage>
        <taxon>Eukaryota</taxon>
        <taxon>Sar</taxon>
        <taxon>Stramenopiles</taxon>
        <taxon>Oomycota</taxon>
        <taxon>Peronosporomycetes</taxon>
        <taxon>Peronosporales</taxon>
        <taxon>Peronosporaceae</taxon>
        <taxon>Phytophthora</taxon>
    </lineage>
</organism>
<evidence type="ECO:0000313" key="2">
    <source>
        <dbReference type="Proteomes" id="UP000018817"/>
    </source>
</evidence>
<gene>
    <name evidence="1" type="ORF">PPTG_23035</name>
</gene>
<dbReference type="PANTHER" id="PTHR40866:SF1">
    <property type="entry name" value="BED-TYPE DOMAIN-CONTAINING PROTEIN"/>
    <property type="match status" value="1"/>
</dbReference>
<name>W2Q7L9_PHYN3</name>
<proteinExistence type="predicted"/>
<evidence type="ECO:0000313" key="1">
    <source>
        <dbReference type="EMBL" id="ETN08554.1"/>
    </source>
</evidence>